<dbReference type="OrthoDB" id="2359033at2759"/>
<dbReference type="PROSITE" id="PS50097">
    <property type="entry name" value="BTB"/>
    <property type="match status" value="1"/>
</dbReference>
<dbReference type="InterPro" id="IPR011333">
    <property type="entry name" value="SKP1/BTB/POZ_sf"/>
</dbReference>
<evidence type="ECO:0000313" key="3">
    <source>
        <dbReference type="Proteomes" id="UP000694845"/>
    </source>
</evidence>
<dbReference type="Proteomes" id="UP000694845">
    <property type="component" value="Unplaced"/>
</dbReference>
<dbReference type="SMART" id="SM00875">
    <property type="entry name" value="BACK"/>
    <property type="match status" value="1"/>
</dbReference>
<dbReference type="PANTHER" id="PTHR24410">
    <property type="entry name" value="HL07962P-RELATED"/>
    <property type="match status" value="1"/>
</dbReference>
<dbReference type="Pfam" id="PF00651">
    <property type="entry name" value="BTB"/>
    <property type="match status" value="1"/>
</dbReference>
<feature type="domain" description="BTB" evidence="2">
    <location>
        <begin position="120"/>
        <end position="193"/>
    </location>
</feature>
<dbReference type="InterPro" id="IPR051481">
    <property type="entry name" value="BTB-POZ/Galectin-3-binding"/>
</dbReference>
<dbReference type="Gene3D" id="1.25.40.420">
    <property type="match status" value="1"/>
</dbReference>
<keyword evidence="3" id="KW-1185">Reference proteome</keyword>
<dbReference type="KEGG" id="aplc:110980229"/>
<dbReference type="OMA" id="RVANNEC"/>
<protein>
    <submittedName>
        <fullName evidence="4 5">Kelch-like protein 22</fullName>
    </submittedName>
</protein>
<accession>A0A8B7YGM6</accession>
<dbReference type="RefSeq" id="XP_022092393.1">
    <property type="nucleotide sequence ID" value="XM_022236701.1"/>
</dbReference>
<evidence type="ECO:0000313" key="6">
    <source>
        <dbReference type="RefSeq" id="XP_022092395.1"/>
    </source>
</evidence>
<dbReference type="RefSeq" id="XP_022092395.1">
    <property type="nucleotide sequence ID" value="XM_022236703.1"/>
</dbReference>
<dbReference type="SUPFAM" id="SSF54695">
    <property type="entry name" value="POZ domain"/>
    <property type="match status" value="1"/>
</dbReference>
<dbReference type="SMART" id="SM00225">
    <property type="entry name" value="BTB"/>
    <property type="match status" value="1"/>
</dbReference>
<dbReference type="Gene3D" id="3.30.710.10">
    <property type="entry name" value="Potassium Channel Kv1.1, Chain A"/>
    <property type="match status" value="1"/>
</dbReference>
<gene>
    <name evidence="4 5 6 7" type="primary">LOC110980229</name>
</gene>
<name>A0A8B7YGM6_ACAPL</name>
<reference evidence="4 5" key="1">
    <citation type="submission" date="2025-04" db="UniProtKB">
        <authorList>
            <consortium name="RefSeq"/>
        </authorList>
    </citation>
    <scope>IDENTIFICATION</scope>
</reference>
<feature type="compositionally biased region" description="Acidic residues" evidence="1">
    <location>
        <begin position="35"/>
        <end position="50"/>
    </location>
</feature>
<evidence type="ECO:0000259" key="2">
    <source>
        <dbReference type="PROSITE" id="PS50097"/>
    </source>
</evidence>
<dbReference type="Pfam" id="PF07707">
    <property type="entry name" value="BACK"/>
    <property type="match status" value="1"/>
</dbReference>
<evidence type="ECO:0000256" key="1">
    <source>
        <dbReference type="SAM" id="MobiDB-lite"/>
    </source>
</evidence>
<dbReference type="RefSeq" id="XP_022092394.1">
    <property type="nucleotide sequence ID" value="XM_022236702.1"/>
</dbReference>
<dbReference type="InterPro" id="IPR000210">
    <property type="entry name" value="BTB/POZ_dom"/>
</dbReference>
<evidence type="ECO:0000313" key="4">
    <source>
        <dbReference type="RefSeq" id="XP_022092393.1"/>
    </source>
</evidence>
<dbReference type="InterPro" id="IPR011705">
    <property type="entry name" value="BACK"/>
</dbReference>
<organism evidence="3 4">
    <name type="scientific">Acanthaster planci</name>
    <name type="common">Crown-of-thorns starfish</name>
    <dbReference type="NCBI Taxonomy" id="133434"/>
    <lineage>
        <taxon>Eukaryota</taxon>
        <taxon>Metazoa</taxon>
        <taxon>Echinodermata</taxon>
        <taxon>Eleutherozoa</taxon>
        <taxon>Asterozoa</taxon>
        <taxon>Asteroidea</taxon>
        <taxon>Valvatacea</taxon>
        <taxon>Valvatida</taxon>
        <taxon>Acanthasteridae</taxon>
        <taxon>Acanthaster</taxon>
    </lineage>
</organism>
<dbReference type="GeneID" id="110980229"/>
<dbReference type="PANTHER" id="PTHR24410:SF23">
    <property type="entry name" value="BTB DOMAIN-CONTAINING PROTEIN-RELATED"/>
    <property type="match status" value="1"/>
</dbReference>
<dbReference type="AlphaFoldDB" id="A0A8B7YGM6"/>
<evidence type="ECO:0000313" key="5">
    <source>
        <dbReference type="RefSeq" id="XP_022092394.1"/>
    </source>
</evidence>
<feature type="region of interest" description="Disordered" evidence="1">
    <location>
        <begin position="22"/>
        <end position="50"/>
    </location>
</feature>
<sequence>MNQANPQQEPPQQQVAMIRAMRRLRRQMLQAEAGNGEDDADPSDEDEPPIEEQVRELFRRGDTNDRRRNKNGYAEFLLWKKRRETGRQMVEHRMRKRRQELMPQFLINCVSPLFKNPRLSDVTLKVGPFVFHAHKLILCAWSEVFRSLLGERWAAGSPSDEPEVHTLNEHKVCEEYFEDFLRFLYTEEVDLDEDSVFAVLMLADKYLVRDLQHVCVEYLLYNLKTSTAPFLDAIKALKLTEDLSRVEQKSFSLLENHFHLWTTDDDKVPTLYWFEGSLLAKLLQSSNLVVPNETFIFDAVLRWLGTESCLVERQEFSDQLLSLVRFEHIPACDLATLLDDCSAALIPKLKEHIFEALKVRALAGEEAYQDTLKEFSSPRMYLEPMFCVRVANNECEVAGWRSFRELELCPEDNETEFEHRKLSCPVARQSENKNIYLVSKDMWAIGGMAFRKSPEDKWAVRFMLKPDFEDIGRSYRVAVVLLKSAPQGEHSFDAPVTCVDAGDIGKVIGIDVPPTALHCRADPTRLWIKVGIQVFGPDKSCGNWMYK</sequence>
<evidence type="ECO:0000313" key="7">
    <source>
        <dbReference type="RefSeq" id="XP_022092397.1"/>
    </source>
</evidence>
<proteinExistence type="predicted"/>
<dbReference type="RefSeq" id="XP_022092397.1">
    <property type="nucleotide sequence ID" value="XM_022236705.1"/>
</dbReference>